<feature type="domain" description="Secretion system C-terminal sorting" evidence="3">
    <location>
        <begin position="705"/>
        <end position="773"/>
    </location>
</feature>
<dbReference type="Pfam" id="PF05057">
    <property type="entry name" value="DUF676"/>
    <property type="match status" value="1"/>
</dbReference>
<evidence type="ECO:0000259" key="3">
    <source>
        <dbReference type="Pfam" id="PF18962"/>
    </source>
</evidence>
<name>A0ABU9N484_9FLAO</name>
<dbReference type="RefSeq" id="WP_342694586.1">
    <property type="nucleotide sequence ID" value="NZ_JBCGDO010000001.1"/>
</dbReference>
<dbReference type="InterPro" id="IPR026444">
    <property type="entry name" value="Secre_tail"/>
</dbReference>
<dbReference type="Gene3D" id="3.40.50.1820">
    <property type="entry name" value="alpha/beta hydrolase"/>
    <property type="match status" value="1"/>
</dbReference>
<evidence type="ECO:0000259" key="2">
    <source>
        <dbReference type="Pfam" id="PF05057"/>
    </source>
</evidence>
<dbReference type="Proteomes" id="UP001460072">
    <property type="component" value="Unassembled WGS sequence"/>
</dbReference>
<dbReference type="NCBIfam" id="TIGR04183">
    <property type="entry name" value="Por_Secre_tail"/>
    <property type="match status" value="1"/>
</dbReference>
<protein>
    <submittedName>
        <fullName evidence="4">T9SS type A sorting domain-containing protein</fullName>
    </submittedName>
</protein>
<dbReference type="InterPro" id="IPR029058">
    <property type="entry name" value="AB_hydrolase_fold"/>
</dbReference>
<keyword evidence="5" id="KW-1185">Reference proteome</keyword>
<evidence type="ECO:0000313" key="5">
    <source>
        <dbReference type="Proteomes" id="UP001460072"/>
    </source>
</evidence>
<sequence length="775" mass="85307">MNYFTTISANILSKIAVFLFCLVSTVGFSQDKSFDLLIDKTETKILYDRVFGISNATEARKSEISSNYFMQVYHEIQRADYLNRLPVLENLQNEANLGFTKNQVPLSILITDFEKINSASIENGDLFLDANNQFQLKNNAQNVFDKHSLHLIAPLVLKSKSSQVTFVLNDNLIFNTTNRTITSIAIQASDDENWKTIVKNIPFKINFSENGKQTVNCKITLSNGAVIYQSFVITIDAQSSGIANRNNSQNVQPNAVTTITATIPYQGFGETAAFFGQGEYEIFPDTVDGILDKPVFLVDGFDPGDSRNISTLYASLNYGTNQNLADFLRSQGFDIVLLNFPTYTRPNTTTVVDGGVDFIQRNAFILVTLINQINAQKVGNQKNVVIGPSMGGLISRYALRYMEMNNLNHDTRLYISFDSPHQGANVPIGFQHLFNYLAFGPAGNVTVQPIVNGLIKSPAARQMLIDHLEGHLQTGSLFEFNTDSNSLLPNGAPNFRNNFQNELNSMGFPVDTRNVSISNGAGNGTNNYTPDFEVMNYTLNITTTQRAIINLRFTPAANQTNQVSRFRGQQFLVFFWITGFESLANSRAPSFTSGLDSAPGGRFDISGFSNGLGTDPILTQFFDNLNADYFTFIPTWSSMAVGNTNNLYTPVTSSTTTPFAASSIPTVNENHVTLNATNVAFALSEILNGTLTTTNPAFESLWIKNPVANNIEINTSYTINNATISITDMLGKTIYISNNNIISGTLEIPVSLSNGIYLLTIGNENGSVTKKIVKG</sequence>
<evidence type="ECO:0000256" key="1">
    <source>
        <dbReference type="ARBA" id="ARBA00022729"/>
    </source>
</evidence>
<dbReference type="Pfam" id="PF18962">
    <property type="entry name" value="Por_Secre_tail"/>
    <property type="match status" value="1"/>
</dbReference>
<proteinExistence type="predicted"/>
<dbReference type="EMBL" id="JBCGDO010000001">
    <property type="protein sequence ID" value="MEM0541355.1"/>
    <property type="molecule type" value="Genomic_DNA"/>
</dbReference>
<organism evidence="4 5">
    <name type="scientific">Flavobacterium aureirubrum</name>
    <dbReference type="NCBI Taxonomy" id="3133147"/>
    <lineage>
        <taxon>Bacteria</taxon>
        <taxon>Pseudomonadati</taxon>
        <taxon>Bacteroidota</taxon>
        <taxon>Flavobacteriia</taxon>
        <taxon>Flavobacteriales</taxon>
        <taxon>Flavobacteriaceae</taxon>
        <taxon>Flavobacterium</taxon>
    </lineage>
</organism>
<reference evidence="4 5" key="1">
    <citation type="submission" date="2024-03" db="EMBL/GenBank/DDBJ databases">
        <title>Two novel species of the genus Flavobacterium exhibiting potentially degradation of complex polysaccharides.</title>
        <authorList>
            <person name="Lian X."/>
        </authorList>
    </citation>
    <scope>NUCLEOTIDE SEQUENCE [LARGE SCALE GENOMIC DNA]</scope>
    <source>
        <strain evidence="5">j3</strain>
    </source>
</reference>
<dbReference type="SUPFAM" id="SSF53474">
    <property type="entry name" value="alpha/beta-Hydrolases"/>
    <property type="match status" value="1"/>
</dbReference>
<evidence type="ECO:0000313" key="4">
    <source>
        <dbReference type="EMBL" id="MEM0541355.1"/>
    </source>
</evidence>
<accession>A0ABU9N484</accession>
<feature type="domain" description="DUF676" evidence="2">
    <location>
        <begin position="355"/>
        <end position="424"/>
    </location>
</feature>
<comment type="caution">
    <text evidence="4">The sequence shown here is derived from an EMBL/GenBank/DDBJ whole genome shotgun (WGS) entry which is preliminary data.</text>
</comment>
<dbReference type="InterPro" id="IPR007751">
    <property type="entry name" value="DUF676_lipase-like"/>
</dbReference>
<keyword evidence="1" id="KW-0732">Signal</keyword>
<gene>
    <name evidence="4" type="ORF">WFZ85_01890</name>
</gene>